<protein>
    <submittedName>
        <fullName evidence="8">16S rRNA (Guanine1207-N2)-methyltransferase</fullName>
    </submittedName>
</protein>
<dbReference type="InterPro" id="IPR046977">
    <property type="entry name" value="RsmC/RlmG"/>
</dbReference>
<accession>A0A316G309</accession>
<keyword evidence="1" id="KW-0963">Cytoplasm</keyword>
<evidence type="ECO:0000256" key="5">
    <source>
        <dbReference type="ARBA" id="ARBA00022691"/>
    </source>
</evidence>
<dbReference type="InterPro" id="IPR017237">
    <property type="entry name" value="RLMG"/>
</dbReference>
<reference evidence="8 9" key="1">
    <citation type="submission" date="2018-05" db="EMBL/GenBank/DDBJ databases">
        <title>Genomic Encyclopedia of Type Strains, Phase IV (KMG-IV): sequencing the most valuable type-strain genomes for metagenomic binning, comparative biology and taxonomic classification.</title>
        <authorList>
            <person name="Goeker M."/>
        </authorList>
    </citation>
    <scope>NUCLEOTIDE SEQUENCE [LARGE SCALE GENOMIC DNA]</scope>
    <source>
        <strain evidence="8 9">DSM 25350</strain>
    </source>
</reference>
<dbReference type="InterPro" id="IPR007848">
    <property type="entry name" value="Small_mtfrase_dom"/>
</dbReference>
<dbReference type="PANTHER" id="PTHR47816:SF5">
    <property type="entry name" value="RIBOSOMAL RNA LARGE SUBUNIT METHYLTRANSFERASE G"/>
    <property type="match status" value="1"/>
</dbReference>
<comment type="caution">
    <text evidence="8">The sequence shown here is derived from an EMBL/GenBank/DDBJ whole genome shotgun (WGS) entry which is preliminary data.</text>
</comment>
<evidence type="ECO:0000259" key="7">
    <source>
        <dbReference type="Pfam" id="PF26049"/>
    </source>
</evidence>
<name>A0A316G309_9GAMM</name>
<dbReference type="EMBL" id="QGGU01000001">
    <property type="protein sequence ID" value="PWK54296.1"/>
    <property type="molecule type" value="Genomic_DNA"/>
</dbReference>
<dbReference type="PROSITE" id="PS00092">
    <property type="entry name" value="N6_MTASE"/>
    <property type="match status" value="1"/>
</dbReference>
<keyword evidence="4 8" id="KW-0808">Transferase</keyword>
<keyword evidence="3 8" id="KW-0489">Methyltransferase</keyword>
<dbReference type="InterPro" id="IPR058679">
    <property type="entry name" value="RlmG_N"/>
</dbReference>
<sequence>MSIFTTPFGNVTLQRYPAAHDQSLRAWCSADELLLQRFYQSTETKGSGSSLQNLLIVNDEFGALSVALANQFNVTHWSDSLLSQKATERNAANNSVSSICYYSSTDNIAELIPDAILIRPTKNISYLQYQLAMLSHYFPDTAVYCGIMQKFITTGVKAAINQYLTRVEPGMGEKKARVISARTPDESHYTDAFNQVNNKQNDSEAGEDLSHHWLDNIPAHIQPGLAMPLKYINYKSLKMPVLPNVFSSGSLDIGARFLLDNFPNVSSAEHIADLGCGNGVLSAAAALQNSQANLYGFDESYLAIASAKLTFHANRIVNKQGNIRAQFTVSNMLSHAQDAVKFDIILCNPPFHQERRVTTDTAKLMFRQARSKLSSNGRLWVIANRHLGYYRDLAKQFHRVETVSSNAKFSIFCAENS</sequence>
<dbReference type="InterPro" id="IPR029063">
    <property type="entry name" value="SAM-dependent_MTases_sf"/>
</dbReference>
<keyword evidence="2" id="KW-0698">rRNA processing</keyword>
<dbReference type="RefSeq" id="WP_109761420.1">
    <property type="nucleotide sequence ID" value="NZ_QGGU01000001.1"/>
</dbReference>
<dbReference type="SUPFAM" id="SSF53335">
    <property type="entry name" value="S-adenosyl-L-methionine-dependent methyltransferases"/>
    <property type="match status" value="1"/>
</dbReference>
<evidence type="ECO:0000313" key="9">
    <source>
        <dbReference type="Proteomes" id="UP000245790"/>
    </source>
</evidence>
<dbReference type="Gene3D" id="3.40.50.150">
    <property type="entry name" value="Vaccinia Virus protein VP39"/>
    <property type="match status" value="2"/>
</dbReference>
<evidence type="ECO:0000256" key="3">
    <source>
        <dbReference type="ARBA" id="ARBA00022603"/>
    </source>
</evidence>
<dbReference type="OrthoDB" id="29650at2"/>
<gene>
    <name evidence="8" type="ORF">C8D97_101144</name>
</gene>
<dbReference type="GO" id="GO:0005737">
    <property type="term" value="C:cytoplasm"/>
    <property type="evidence" value="ECO:0007669"/>
    <property type="project" value="InterPro"/>
</dbReference>
<evidence type="ECO:0000313" key="8">
    <source>
        <dbReference type="EMBL" id="PWK54296.1"/>
    </source>
</evidence>
<organism evidence="8 9">
    <name type="scientific">Pleionea mediterranea</name>
    <dbReference type="NCBI Taxonomy" id="523701"/>
    <lineage>
        <taxon>Bacteria</taxon>
        <taxon>Pseudomonadati</taxon>
        <taxon>Pseudomonadota</taxon>
        <taxon>Gammaproteobacteria</taxon>
        <taxon>Oceanospirillales</taxon>
        <taxon>Pleioneaceae</taxon>
        <taxon>Pleionea</taxon>
    </lineage>
</organism>
<dbReference type="PIRSF" id="PIRSF037565">
    <property type="entry name" value="RRNA_m2G_Mtase_RsmD_prd"/>
    <property type="match status" value="1"/>
</dbReference>
<dbReference type="PANTHER" id="PTHR47816">
    <property type="entry name" value="RIBOSOMAL RNA SMALL SUBUNIT METHYLTRANSFERASE C"/>
    <property type="match status" value="1"/>
</dbReference>
<dbReference type="CDD" id="cd02440">
    <property type="entry name" value="AdoMet_MTases"/>
    <property type="match status" value="1"/>
</dbReference>
<feature type="domain" description="RlmG N-terminal" evidence="7">
    <location>
        <begin position="1"/>
        <end position="183"/>
    </location>
</feature>
<keyword evidence="5" id="KW-0949">S-adenosyl-L-methionine</keyword>
<evidence type="ECO:0000256" key="1">
    <source>
        <dbReference type="ARBA" id="ARBA00022490"/>
    </source>
</evidence>
<dbReference type="InterPro" id="IPR002052">
    <property type="entry name" value="DNA_methylase_N6_adenine_CS"/>
</dbReference>
<feature type="domain" description="Methyltransferase small" evidence="6">
    <location>
        <begin position="241"/>
        <end position="412"/>
    </location>
</feature>
<dbReference type="AlphaFoldDB" id="A0A316G309"/>
<dbReference type="GO" id="GO:0003676">
    <property type="term" value="F:nucleic acid binding"/>
    <property type="evidence" value="ECO:0007669"/>
    <property type="project" value="InterPro"/>
</dbReference>
<keyword evidence="9" id="KW-1185">Reference proteome</keyword>
<evidence type="ECO:0000256" key="2">
    <source>
        <dbReference type="ARBA" id="ARBA00022552"/>
    </source>
</evidence>
<evidence type="ECO:0000256" key="4">
    <source>
        <dbReference type="ARBA" id="ARBA00022679"/>
    </source>
</evidence>
<dbReference type="GO" id="GO:0008990">
    <property type="term" value="F:rRNA (guanine-N2-)-methyltransferase activity"/>
    <property type="evidence" value="ECO:0007669"/>
    <property type="project" value="InterPro"/>
</dbReference>
<dbReference type="Proteomes" id="UP000245790">
    <property type="component" value="Unassembled WGS sequence"/>
</dbReference>
<dbReference type="Pfam" id="PF05175">
    <property type="entry name" value="MTS"/>
    <property type="match status" value="1"/>
</dbReference>
<proteinExistence type="predicted"/>
<dbReference type="Pfam" id="PF26049">
    <property type="entry name" value="RLMG_N"/>
    <property type="match status" value="1"/>
</dbReference>
<evidence type="ECO:0000259" key="6">
    <source>
        <dbReference type="Pfam" id="PF05175"/>
    </source>
</evidence>